<dbReference type="PROSITE" id="PS50112">
    <property type="entry name" value="PAS"/>
    <property type="match status" value="1"/>
</dbReference>
<dbReference type="InterPro" id="IPR003661">
    <property type="entry name" value="HisK_dim/P_dom"/>
</dbReference>
<feature type="compositionally biased region" description="Polar residues" evidence="9">
    <location>
        <begin position="787"/>
        <end position="812"/>
    </location>
</feature>
<dbReference type="InterPro" id="IPR004358">
    <property type="entry name" value="Sig_transdc_His_kin-like_C"/>
</dbReference>
<keyword evidence="10" id="KW-0472">Membrane</keyword>
<dbReference type="InterPro" id="IPR000700">
    <property type="entry name" value="PAS-assoc_C"/>
</dbReference>
<feature type="domain" description="PAS" evidence="12">
    <location>
        <begin position="305"/>
        <end position="377"/>
    </location>
</feature>
<keyword evidence="8" id="KW-0902">Two-component regulatory system</keyword>
<dbReference type="PANTHER" id="PTHR43065:SF10">
    <property type="entry name" value="PEROXIDE STRESS-ACTIVATED HISTIDINE KINASE MAK3"/>
    <property type="match status" value="1"/>
</dbReference>
<dbReference type="Pfam" id="PF13188">
    <property type="entry name" value="PAS_8"/>
    <property type="match status" value="1"/>
</dbReference>
<dbReference type="Gene3D" id="1.10.287.130">
    <property type="match status" value="1"/>
</dbReference>
<evidence type="ECO:0000259" key="12">
    <source>
        <dbReference type="PROSITE" id="PS50112"/>
    </source>
</evidence>
<evidence type="ECO:0000256" key="6">
    <source>
        <dbReference type="ARBA" id="ARBA00022777"/>
    </source>
</evidence>
<evidence type="ECO:0000256" key="9">
    <source>
        <dbReference type="SAM" id="MobiDB-lite"/>
    </source>
</evidence>
<dbReference type="InterPro" id="IPR013767">
    <property type="entry name" value="PAS_fold"/>
</dbReference>
<dbReference type="PANTHER" id="PTHR43065">
    <property type="entry name" value="SENSOR HISTIDINE KINASE"/>
    <property type="match status" value="1"/>
</dbReference>
<keyword evidence="3" id="KW-0597">Phosphoprotein</keyword>
<keyword evidence="7" id="KW-0067">ATP-binding</keyword>
<feature type="region of interest" description="Disordered" evidence="9">
    <location>
        <begin position="781"/>
        <end position="812"/>
    </location>
</feature>
<evidence type="ECO:0000256" key="3">
    <source>
        <dbReference type="ARBA" id="ARBA00022553"/>
    </source>
</evidence>
<dbReference type="PROSITE" id="PS50109">
    <property type="entry name" value="HIS_KIN"/>
    <property type="match status" value="1"/>
</dbReference>
<dbReference type="InterPro" id="IPR036097">
    <property type="entry name" value="HisK_dim/P_sf"/>
</dbReference>
<reference evidence="15" key="1">
    <citation type="journal article" date="2019" name="Int. J. Syst. Evol. Microbiol.">
        <title>The Global Catalogue of Microorganisms (GCM) 10K type strain sequencing project: providing services to taxonomists for standard genome sequencing and annotation.</title>
        <authorList>
            <consortium name="The Broad Institute Genomics Platform"/>
            <consortium name="The Broad Institute Genome Sequencing Center for Infectious Disease"/>
            <person name="Wu L."/>
            <person name="Ma J."/>
        </authorList>
    </citation>
    <scope>NUCLEOTIDE SEQUENCE [LARGE SCALE GENOMIC DNA]</scope>
    <source>
        <strain evidence="15">KCTC 52168</strain>
    </source>
</reference>
<keyword evidence="10" id="KW-1133">Transmembrane helix</keyword>
<organism evidence="14 15">
    <name type="scientific">Piscinibacterium candidicorallinum</name>
    <dbReference type="NCBI Taxonomy" id="1793872"/>
    <lineage>
        <taxon>Bacteria</taxon>
        <taxon>Pseudomonadati</taxon>
        <taxon>Pseudomonadota</taxon>
        <taxon>Betaproteobacteria</taxon>
        <taxon>Burkholderiales</taxon>
        <taxon>Piscinibacterium</taxon>
    </lineage>
</organism>
<dbReference type="Proteomes" id="UP001595556">
    <property type="component" value="Unassembled WGS sequence"/>
</dbReference>
<dbReference type="SMART" id="SM00387">
    <property type="entry name" value="HATPase_c"/>
    <property type="match status" value="1"/>
</dbReference>
<dbReference type="Pfam" id="PF00989">
    <property type="entry name" value="PAS"/>
    <property type="match status" value="1"/>
</dbReference>
<comment type="catalytic activity">
    <reaction evidence="1">
        <text>ATP + protein L-histidine = ADP + protein N-phospho-L-histidine.</text>
        <dbReference type="EC" id="2.7.13.3"/>
    </reaction>
</comment>
<dbReference type="Gene3D" id="3.30.450.20">
    <property type="entry name" value="PAS domain"/>
    <property type="match status" value="1"/>
</dbReference>
<dbReference type="PRINTS" id="PR00344">
    <property type="entry name" value="BCTRLSENSOR"/>
</dbReference>
<evidence type="ECO:0000256" key="7">
    <source>
        <dbReference type="ARBA" id="ARBA00022840"/>
    </source>
</evidence>
<protein>
    <recommendedName>
        <fullName evidence="2">histidine kinase</fullName>
        <ecNumber evidence="2">2.7.13.3</ecNumber>
    </recommendedName>
</protein>
<feature type="domain" description="PAC" evidence="13">
    <location>
        <begin position="381"/>
        <end position="433"/>
    </location>
</feature>
<dbReference type="InterPro" id="IPR036890">
    <property type="entry name" value="HATPase_C_sf"/>
</dbReference>
<dbReference type="NCBIfam" id="TIGR00229">
    <property type="entry name" value="sensory_box"/>
    <property type="match status" value="1"/>
</dbReference>
<name>A0ABV7H321_9BURK</name>
<evidence type="ECO:0000256" key="8">
    <source>
        <dbReference type="ARBA" id="ARBA00023012"/>
    </source>
</evidence>
<evidence type="ECO:0000256" key="4">
    <source>
        <dbReference type="ARBA" id="ARBA00022679"/>
    </source>
</evidence>
<keyword evidence="5" id="KW-0547">Nucleotide-binding</keyword>
<sequence>MRPVFVDLVRRNSQLRGASMPRWAWLTPLIAVSVFVAVMVAIFVYLRGHEAAQQRETLNKDLEYTQQSVRLRLTALQESLLALSRDVATGDVSDETVWSDTAPIINDYPFVVAMAWLDTEGGSRWVRPAPNVVAEVVDIAARRAADEQTRATWRAVRDTGLPAYSRPFLGGDKQIYIELQVPVGQARKPQGTLLALLSLDRMMTTLVPAAVSQKYRVFFVDSDENVLASTSARAPQDSDLTYATPLDPPGRGLAVRAYAYATDSQLVGNMLLALVFGLSALIIWSLSQLYRHTRRRNAAERALLAETTFRRAMEDSLITGMRALDLHGRITYVNKAFCDMLGMSEAELIGKTAPFPYWVEENSQEHHRSLALVLSGNAPPSGFQIEVQRADGTRFPARMYVSPLIDENGVQTGWMTSMTDITEPNKIRDELAAAQRRFVTVFEQLDAAVSVRAVGANGEDELLFANAAYERLFGRDIHGHLSLSADDLEPEVPTYETYQPRVQRWFEVRERQIDWVDGRTARLQVATDVTLRHEAEEQSRSQQEKVQLTSRLITMGEMASSLAHELNQPLTAIANYSTGAVSRVKSGNTDATTLLPALEKASEQALRAGAIIRRIREFVKRSEPVKHEVDLPSLADDAVGFAEIEAKRRSVQIVAQIPEGGAPVMADRIMIEQVLLNLLKNAIEAMKDCALPPAERIVRLEVEDRGYEVEFSVIDRGHGVPDAIKDKLFDPFFSTKSDGMGMGLNICRTIIEFHQGRLWVDDNPAGGAAFHFTLPRASAAQRVERSASPTESGMTARQNNEVPTQSLPPETR</sequence>
<dbReference type="EC" id="2.7.13.3" evidence="2"/>
<evidence type="ECO:0000256" key="10">
    <source>
        <dbReference type="SAM" id="Phobius"/>
    </source>
</evidence>
<dbReference type="Gene3D" id="3.30.565.10">
    <property type="entry name" value="Histidine kinase-like ATPase, C-terminal domain"/>
    <property type="match status" value="1"/>
</dbReference>
<dbReference type="SUPFAM" id="SSF47384">
    <property type="entry name" value="Homodimeric domain of signal transducing histidine kinase"/>
    <property type="match status" value="1"/>
</dbReference>
<dbReference type="Pfam" id="PF00512">
    <property type="entry name" value="HisKA"/>
    <property type="match status" value="1"/>
</dbReference>
<feature type="transmembrane region" description="Helical" evidence="10">
    <location>
        <begin position="23"/>
        <end position="46"/>
    </location>
</feature>
<dbReference type="Pfam" id="PF02518">
    <property type="entry name" value="HATPase_c"/>
    <property type="match status" value="1"/>
</dbReference>
<dbReference type="InterPro" id="IPR005467">
    <property type="entry name" value="His_kinase_dom"/>
</dbReference>
<dbReference type="SMART" id="SM00086">
    <property type="entry name" value="PAC"/>
    <property type="match status" value="1"/>
</dbReference>
<evidence type="ECO:0000256" key="1">
    <source>
        <dbReference type="ARBA" id="ARBA00000085"/>
    </source>
</evidence>
<keyword evidence="6" id="KW-0418">Kinase</keyword>
<evidence type="ECO:0000256" key="2">
    <source>
        <dbReference type="ARBA" id="ARBA00012438"/>
    </source>
</evidence>
<dbReference type="SMART" id="SM00388">
    <property type="entry name" value="HisKA"/>
    <property type="match status" value="1"/>
</dbReference>
<evidence type="ECO:0000313" key="14">
    <source>
        <dbReference type="EMBL" id="MFC3146645.1"/>
    </source>
</evidence>
<evidence type="ECO:0000313" key="15">
    <source>
        <dbReference type="Proteomes" id="UP001595556"/>
    </source>
</evidence>
<dbReference type="CDD" id="cd00130">
    <property type="entry name" value="PAS"/>
    <property type="match status" value="1"/>
</dbReference>
<keyword evidence="4" id="KW-0808">Transferase</keyword>
<dbReference type="InterPro" id="IPR035965">
    <property type="entry name" value="PAS-like_dom_sf"/>
</dbReference>
<gene>
    <name evidence="14" type="ORF">ACFOEN_03200</name>
</gene>
<evidence type="ECO:0000259" key="13">
    <source>
        <dbReference type="PROSITE" id="PS50113"/>
    </source>
</evidence>
<dbReference type="PROSITE" id="PS50113">
    <property type="entry name" value="PAC"/>
    <property type="match status" value="1"/>
</dbReference>
<dbReference type="SUPFAM" id="SSF55785">
    <property type="entry name" value="PYP-like sensor domain (PAS domain)"/>
    <property type="match status" value="2"/>
</dbReference>
<feature type="transmembrane region" description="Helical" evidence="10">
    <location>
        <begin position="266"/>
        <end position="286"/>
    </location>
</feature>
<dbReference type="InterPro" id="IPR000014">
    <property type="entry name" value="PAS"/>
</dbReference>
<dbReference type="SUPFAM" id="SSF55874">
    <property type="entry name" value="ATPase domain of HSP90 chaperone/DNA topoisomerase II/histidine kinase"/>
    <property type="match status" value="1"/>
</dbReference>
<dbReference type="InterPro" id="IPR003594">
    <property type="entry name" value="HATPase_dom"/>
</dbReference>
<dbReference type="RefSeq" id="WP_377301024.1">
    <property type="nucleotide sequence ID" value="NZ_CP180191.1"/>
</dbReference>
<feature type="domain" description="Histidine kinase" evidence="11">
    <location>
        <begin position="561"/>
        <end position="778"/>
    </location>
</feature>
<comment type="caution">
    <text evidence="14">The sequence shown here is derived from an EMBL/GenBank/DDBJ whole genome shotgun (WGS) entry which is preliminary data.</text>
</comment>
<proteinExistence type="predicted"/>
<dbReference type="CDD" id="cd00082">
    <property type="entry name" value="HisKA"/>
    <property type="match status" value="1"/>
</dbReference>
<evidence type="ECO:0000259" key="11">
    <source>
        <dbReference type="PROSITE" id="PS50109"/>
    </source>
</evidence>
<keyword evidence="10" id="KW-0812">Transmembrane</keyword>
<keyword evidence="15" id="KW-1185">Reference proteome</keyword>
<dbReference type="InterPro" id="IPR001610">
    <property type="entry name" value="PAC"/>
</dbReference>
<dbReference type="EMBL" id="JBHRTI010000003">
    <property type="protein sequence ID" value="MFC3146645.1"/>
    <property type="molecule type" value="Genomic_DNA"/>
</dbReference>
<evidence type="ECO:0000256" key="5">
    <source>
        <dbReference type="ARBA" id="ARBA00022741"/>
    </source>
</evidence>
<accession>A0ABV7H321</accession>
<dbReference type="SMART" id="SM00091">
    <property type="entry name" value="PAS"/>
    <property type="match status" value="2"/>
</dbReference>